<sequence>LKAYIISLYPDADLVWTNNLMILDEQRAVWKYPTVYQCQRHSCSSLEGGNDLVGPIPRQLCSLSSIRILDLANNKLNESIPPCLEDSEELDFLSGIIPYMDGDMGTYFESILELDQITPDYMYGLNFSVEFSAKQRYDSYVSGTLDYMYGLDLSNNELSGEIPEEVGDLVRARSLNLSHNFLAGSILETFSKMKDIESLDLSFNKLYGPIPFPLTDFYWSLGVTFFTVQVGIFVFMCFDSPCRQAWFRLVDAFLRFFQST</sequence>
<comment type="caution">
    <text evidence="6">The sequence shown here is derived from an EMBL/GenBank/DDBJ whole genome shotgun (WGS) entry which is preliminary data.</text>
</comment>
<evidence type="ECO:0000256" key="2">
    <source>
        <dbReference type="ARBA" id="ARBA00022614"/>
    </source>
</evidence>
<evidence type="ECO:0000256" key="3">
    <source>
        <dbReference type="ARBA" id="ARBA00022737"/>
    </source>
</evidence>
<dbReference type="Pfam" id="PF00560">
    <property type="entry name" value="LRR_1"/>
    <property type="match status" value="4"/>
</dbReference>
<protein>
    <submittedName>
        <fullName evidence="6">Uncharacterized protein</fullName>
    </submittedName>
</protein>
<evidence type="ECO:0000313" key="6">
    <source>
        <dbReference type="EMBL" id="KAH0902590.1"/>
    </source>
</evidence>
<dbReference type="PANTHER" id="PTHR48062:SF12">
    <property type="entry name" value="LEUCINE-RICH REPEAT-CONTAINING N-TERMINAL PLANT-TYPE DOMAIN-CONTAINING PROTEIN"/>
    <property type="match status" value="1"/>
</dbReference>
<dbReference type="InterPro" id="IPR051502">
    <property type="entry name" value="RLP_Defense_Trigger"/>
</dbReference>
<keyword evidence="7" id="KW-1185">Reference proteome</keyword>
<evidence type="ECO:0000256" key="5">
    <source>
        <dbReference type="SAM" id="Phobius"/>
    </source>
</evidence>
<evidence type="ECO:0000256" key="1">
    <source>
        <dbReference type="ARBA" id="ARBA00009592"/>
    </source>
</evidence>
<keyword evidence="4" id="KW-0675">Receptor</keyword>
<accession>A0ABQ8BEA6</accession>
<feature type="transmembrane region" description="Helical" evidence="5">
    <location>
        <begin position="217"/>
        <end position="238"/>
    </location>
</feature>
<dbReference type="InterPro" id="IPR001611">
    <property type="entry name" value="Leu-rich_rpt"/>
</dbReference>
<dbReference type="Proteomes" id="UP000824890">
    <property type="component" value="Unassembled WGS sequence"/>
</dbReference>
<evidence type="ECO:0000256" key="4">
    <source>
        <dbReference type="ARBA" id="ARBA00023170"/>
    </source>
</evidence>
<evidence type="ECO:0000313" key="7">
    <source>
        <dbReference type="Proteomes" id="UP000824890"/>
    </source>
</evidence>
<keyword evidence="5" id="KW-1133">Transmembrane helix</keyword>
<name>A0ABQ8BEA6_BRANA</name>
<keyword evidence="5" id="KW-0812">Transmembrane</keyword>
<dbReference type="EMBL" id="JAGKQM010000011">
    <property type="protein sequence ID" value="KAH0902590.1"/>
    <property type="molecule type" value="Genomic_DNA"/>
</dbReference>
<gene>
    <name evidence="6" type="ORF">HID58_042093</name>
</gene>
<dbReference type="PANTHER" id="PTHR48062">
    <property type="entry name" value="RECEPTOR-LIKE PROTEIN 14"/>
    <property type="match status" value="1"/>
</dbReference>
<comment type="similarity">
    <text evidence="1">Belongs to the RLP family.</text>
</comment>
<keyword evidence="3" id="KW-0677">Repeat</keyword>
<keyword evidence="2" id="KW-0433">Leucine-rich repeat</keyword>
<dbReference type="InterPro" id="IPR032675">
    <property type="entry name" value="LRR_dom_sf"/>
</dbReference>
<reference evidence="6 7" key="1">
    <citation type="submission" date="2021-05" db="EMBL/GenBank/DDBJ databases">
        <title>Genome Assembly of Synthetic Allotetraploid Brassica napus Reveals Homoeologous Exchanges between Subgenomes.</title>
        <authorList>
            <person name="Davis J.T."/>
        </authorList>
    </citation>
    <scope>NUCLEOTIDE SEQUENCE [LARGE SCALE GENOMIC DNA]</scope>
    <source>
        <strain evidence="7">cv. Da-Ae</strain>
        <tissue evidence="6">Seedling</tissue>
    </source>
</reference>
<organism evidence="6 7">
    <name type="scientific">Brassica napus</name>
    <name type="common">Rape</name>
    <dbReference type="NCBI Taxonomy" id="3708"/>
    <lineage>
        <taxon>Eukaryota</taxon>
        <taxon>Viridiplantae</taxon>
        <taxon>Streptophyta</taxon>
        <taxon>Embryophyta</taxon>
        <taxon>Tracheophyta</taxon>
        <taxon>Spermatophyta</taxon>
        <taxon>Magnoliopsida</taxon>
        <taxon>eudicotyledons</taxon>
        <taxon>Gunneridae</taxon>
        <taxon>Pentapetalae</taxon>
        <taxon>rosids</taxon>
        <taxon>malvids</taxon>
        <taxon>Brassicales</taxon>
        <taxon>Brassicaceae</taxon>
        <taxon>Brassiceae</taxon>
        <taxon>Brassica</taxon>
    </lineage>
</organism>
<proteinExistence type="inferred from homology"/>
<dbReference type="SUPFAM" id="SSF52058">
    <property type="entry name" value="L domain-like"/>
    <property type="match status" value="1"/>
</dbReference>
<dbReference type="Gene3D" id="3.80.10.10">
    <property type="entry name" value="Ribonuclease Inhibitor"/>
    <property type="match status" value="1"/>
</dbReference>
<keyword evidence="5" id="KW-0472">Membrane</keyword>
<feature type="non-terminal residue" evidence="6">
    <location>
        <position position="1"/>
    </location>
</feature>